<feature type="compositionally biased region" description="Low complexity" evidence="2">
    <location>
        <begin position="46"/>
        <end position="56"/>
    </location>
</feature>
<feature type="compositionally biased region" description="Basic and acidic residues" evidence="2">
    <location>
        <begin position="57"/>
        <end position="67"/>
    </location>
</feature>
<feature type="coiled-coil region" evidence="1">
    <location>
        <begin position="133"/>
        <end position="195"/>
    </location>
</feature>
<dbReference type="EMBL" id="KZ084096">
    <property type="protein sequence ID" value="OSD04512.1"/>
    <property type="molecule type" value="Genomic_DNA"/>
</dbReference>
<keyword evidence="4" id="KW-1185">Reference proteome</keyword>
<evidence type="ECO:0000256" key="2">
    <source>
        <dbReference type="SAM" id="MobiDB-lite"/>
    </source>
</evidence>
<feature type="compositionally biased region" description="Basic and acidic residues" evidence="2">
    <location>
        <begin position="19"/>
        <end position="38"/>
    </location>
</feature>
<feature type="compositionally biased region" description="Polar residues" evidence="2">
    <location>
        <begin position="626"/>
        <end position="652"/>
    </location>
</feature>
<feature type="compositionally biased region" description="Basic and acidic residues" evidence="2">
    <location>
        <begin position="509"/>
        <end position="533"/>
    </location>
</feature>
<feature type="compositionally biased region" description="Polar residues" evidence="2">
    <location>
        <begin position="859"/>
        <end position="869"/>
    </location>
</feature>
<feature type="compositionally biased region" description="Polar residues" evidence="2">
    <location>
        <begin position="749"/>
        <end position="765"/>
    </location>
</feature>
<feature type="compositionally biased region" description="Polar residues" evidence="2">
    <location>
        <begin position="429"/>
        <end position="451"/>
    </location>
</feature>
<sequence>MSAQAYYRQSSSSEESPLTDDRSESEHDAPQLDHDAQDHQLNPSNSAVSLLASVARDSLDDRRHSRRRDFDRRSLTNRDLFRFLMEERQDPKKLQKYFDVILERLDSEVRRRQDAERRALEFAQRFKIVNESRQAAQQELDRAHSELRLYKVQLENAQQEIIRGSDMLRDLEAQRDDAEAAASRARTTARRLKEEQLVLKAKEEGRQEGYREGLQRGYQQARGGKLDALPLDVPPAGVPPLRGMGAGAALTDPLDELPMMNLPSPQPPANLPLASAFGSAYGDAAGNMAGGDGTGAGAQGSRFREIIGSPGASTLRSAPLGSATQPTGGSGWPQSSDDGAPYAHSTPAHNVPLSPPHADYTFPPDGYIPTMGPDNTIPVPPPHELARPASMTSMRPSDASIADDLSSGAAPGVNARDYAFPPRARGSPRSFQDSVPSTTISQFELVSSPHTATRGLRDRSSGLSAIPEVSSSMEFSPGTEGRARSSIIPDLTPRGSVGDYKNPGLSRSRSREDNQRIADELRYSDPEEMEQWRRSTASLSQPTTPRDRFSGPPRPAHISVPSPLGGPPMTPVTPTAGQRASHRRSHSAQSPPSDGRSYLGTGSSSRDAYRTASSADISIHIEPPSGTGSNVSPSSVTHGMLSPQNTRQQLPRQPSPSVPGPIYSDGFGGTNVAPGYGYGSPHPPPPAQRYDVPPSLIPGGPPSPRHTPEPLQGFQGYPTPGSSSSSSFARPVSRGSRPPSAGYGGNMSDMGSRSKTPSARPSSAFGNDRPPSARPVTPTQAYPAAPIPPGMSYPQSYGQVPNVLRSPSRASSRQSLQPELPRPSSRGSAADHHRSLSLNAGSTPAAFSRPLSAAGQLHRTPSVSSINSETARKSGAFKHYDSTEQLDAAWLASSHDLPNMQSPQTMANTRANAVYAEAGSSRMRPSSPMSYASFRS</sequence>
<protein>
    <submittedName>
        <fullName evidence="3">Uncharacterized protein</fullName>
    </submittedName>
</protein>
<accession>A0A1Y2IX53</accession>
<evidence type="ECO:0000256" key="1">
    <source>
        <dbReference type="SAM" id="Coils"/>
    </source>
</evidence>
<feature type="region of interest" description="Disordered" evidence="2">
    <location>
        <begin position="1"/>
        <end position="67"/>
    </location>
</feature>
<feature type="compositionally biased region" description="Polar residues" evidence="2">
    <location>
        <begin position="600"/>
        <end position="616"/>
    </location>
</feature>
<keyword evidence="1" id="KW-0175">Coiled coil</keyword>
<dbReference type="Proteomes" id="UP000193067">
    <property type="component" value="Unassembled WGS sequence"/>
</dbReference>
<feature type="compositionally biased region" description="Low complexity" evidence="2">
    <location>
        <begin position="920"/>
        <end position="930"/>
    </location>
</feature>
<feature type="compositionally biased region" description="Low complexity" evidence="2">
    <location>
        <begin position="1"/>
        <end position="16"/>
    </location>
</feature>
<dbReference type="OrthoDB" id="3069722at2759"/>
<evidence type="ECO:0000313" key="3">
    <source>
        <dbReference type="EMBL" id="OSD04512.1"/>
    </source>
</evidence>
<proteinExistence type="predicted"/>
<dbReference type="STRING" id="1353009.A0A1Y2IX53"/>
<name>A0A1Y2IX53_TRAC3</name>
<organism evidence="3 4">
    <name type="scientific">Trametes coccinea (strain BRFM310)</name>
    <name type="common">Pycnoporus coccineus</name>
    <dbReference type="NCBI Taxonomy" id="1353009"/>
    <lineage>
        <taxon>Eukaryota</taxon>
        <taxon>Fungi</taxon>
        <taxon>Dikarya</taxon>
        <taxon>Basidiomycota</taxon>
        <taxon>Agaricomycotina</taxon>
        <taxon>Agaricomycetes</taxon>
        <taxon>Polyporales</taxon>
        <taxon>Polyporaceae</taxon>
        <taxon>Trametes</taxon>
    </lineage>
</organism>
<gene>
    <name evidence="3" type="ORF">PYCCODRAFT_1433381</name>
</gene>
<feature type="compositionally biased region" description="Polar residues" evidence="2">
    <location>
        <begin position="311"/>
        <end position="337"/>
    </location>
</feature>
<feature type="compositionally biased region" description="Pro residues" evidence="2">
    <location>
        <begin position="695"/>
        <end position="705"/>
    </location>
</feature>
<evidence type="ECO:0000313" key="4">
    <source>
        <dbReference type="Proteomes" id="UP000193067"/>
    </source>
</evidence>
<feature type="region of interest" description="Disordered" evidence="2">
    <location>
        <begin position="311"/>
        <end position="871"/>
    </location>
</feature>
<dbReference type="AlphaFoldDB" id="A0A1Y2IX53"/>
<reference evidence="3 4" key="1">
    <citation type="journal article" date="2015" name="Biotechnol. Biofuels">
        <title>Enhanced degradation of softwood versus hardwood by the white-rot fungus Pycnoporus coccineus.</title>
        <authorList>
            <person name="Couturier M."/>
            <person name="Navarro D."/>
            <person name="Chevret D."/>
            <person name="Henrissat B."/>
            <person name="Piumi F."/>
            <person name="Ruiz-Duenas F.J."/>
            <person name="Martinez A.T."/>
            <person name="Grigoriev I.V."/>
            <person name="Riley R."/>
            <person name="Lipzen A."/>
            <person name="Berrin J.G."/>
            <person name="Master E.R."/>
            <person name="Rosso M.N."/>
        </authorList>
    </citation>
    <scope>NUCLEOTIDE SEQUENCE [LARGE SCALE GENOMIC DNA]</scope>
    <source>
        <strain evidence="3 4">BRFM310</strain>
    </source>
</reference>
<feature type="region of interest" description="Disordered" evidence="2">
    <location>
        <begin position="916"/>
        <end position="936"/>
    </location>
</feature>
<feature type="compositionally biased region" description="Polar residues" evidence="2">
    <location>
        <begin position="808"/>
        <end position="817"/>
    </location>
</feature>
<feature type="compositionally biased region" description="Polar residues" evidence="2">
    <location>
        <begin position="534"/>
        <end position="544"/>
    </location>
</feature>